<sequence length="105" mass="11882">MIYVHSYGVGKFGSKQIRNIHDTLDEAMAQQRVLGGVVQAFESVEDIALTNEIVLSEVSQLIDDLISEELGSPRSMDLTPEQWNEYKYNSMQKIIDIMAGKFNEN</sequence>
<evidence type="ECO:0000313" key="1">
    <source>
        <dbReference type="EMBL" id="WDR21600.1"/>
    </source>
</evidence>
<keyword evidence="2" id="KW-1185">Reference proteome</keyword>
<organism evidence="1 2">
    <name type="scientific">Salmonella phage vB_SenS_UTK0007</name>
    <dbReference type="NCBI Taxonomy" id="3028905"/>
    <lineage>
        <taxon>Viruses</taxon>
        <taxon>Duplodnaviria</taxon>
        <taxon>Heunggongvirae</taxon>
        <taxon>Uroviricota</taxon>
        <taxon>Caudoviricetes</taxon>
        <taxon>Drexlerviridae</taxon>
        <taxon>Tempevirinae</taxon>
        <taxon>Tlsvirus</taxon>
        <taxon>Tlsvirus UTK0007</taxon>
    </lineage>
</organism>
<accession>A0AAE9ZF63</accession>
<dbReference type="Proteomes" id="UP001220655">
    <property type="component" value="Segment"/>
</dbReference>
<evidence type="ECO:0000313" key="2">
    <source>
        <dbReference type="Proteomes" id="UP001220655"/>
    </source>
</evidence>
<name>A0AAE9ZF63_9CAUD</name>
<dbReference type="EMBL" id="OQ359886">
    <property type="protein sequence ID" value="WDR21600.1"/>
    <property type="molecule type" value="Genomic_DNA"/>
</dbReference>
<reference evidence="1 2" key="1">
    <citation type="submission" date="2023-01" db="EMBL/GenBank/DDBJ databases">
        <title>Characterization of a Diverse Collection of Salmonella Phages Isolated from Tennessee Wastewater.</title>
        <authorList>
            <person name="Bryan D.W."/>
            <person name="Hudson L.K."/>
            <person name="Wang J."/>
            <person name="Denes T.G."/>
        </authorList>
    </citation>
    <scope>NUCLEOTIDE SEQUENCE [LARGE SCALE GENOMIC DNA]</scope>
</reference>
<gene>
    <name evidence="1" type="ORF">PJM35_0022</name>
</gene>
<proteinExistence type="predicted"/>
<protein>
    <submittedName>
        <fullName evidence="1">Uncharacterized protein</fullName>
    </submittedName>
</protein>